<sequence>MEDHEVKLHNAAYLSKVLELASSLPSDVTRSLLEQQAVLHKESYARQHTGVGGEASVCPKCQMPSSASPLTPAALPHTLHPCPRRTQSSLRRIQHKQKSVACKISAKEKRLLQAYENCCNLSIMRCVVCGHKRHTLCALPHRQHLLGIRKAVNEKKSAAARNTVTAVSKIIVPDIVPVRRVPHRPPEVDCGLIISSELKLQLQELEKQVEGSNKDNPKKRKKKKKKVETIPDGSSKQVDAILKNKVSHEINYLATPESNVSPKKMLGGKRMSGANGQAVNCTQSSSLRVQANNGKQASKFTTDALKNALKKSTAPRQSSLKSFLETLF</sequence>
<organism evidence="2 3">
    <name type="scientific">Hyalella azteca</name>
    <name type="common">Amphipod</name>
    <dbReference type="NCBI Taxonomy" id="294128"/>
    <lineage>
        <taxon>Eukaryota</taxon>
        <taxon>Metazoa</taxon>
        <taxon>Ecdysozoa</taxon>
        <taxon>Arthropoda</taxon>
        <taxon>Crustacea</taxon>
        <taxon>Multicrustacea</taxon>
        <taxon>Malacostraca</taxon>
        <taxon>Eumalacostraca</taxon>
        <taxon>Peracarida</taxon>
        <taxon>Amphipoda</taxon>
        <taxon>Senticaudata</taxon>
        <taxon>Talitrida</taxon>
        <taxon>Talitroidea</taxon>
        <taxon>Hyalellidae</taxon>
        <taxon>Hyalella</taxon>
    </lineage>
</organism>
<evidence type="ECO:0000256" key="1">
    <source>
        <dbReference type="SAM" id="MobiDB-lite"/>
    </source>
</evidence>
<evidence type="ECO:0000313" key="3">
    <source>
        <dbReference type="RefSeq" id="XP_018019821.1"/>
    </source>
</evidence>
<gene>
    <name evidence="3" type="primary">LOC108676274</name>
</gene>
<feature type="compositionally biased region" description="Basic and acidic residues" evidence="1">
    <location>
        <begin position="207"/>
        <end position="216"/>
    </location>
</feature>
<keyword evidence="2" id="KW-1185">Reference proteome</keyword>
<feature type="region of interest" description="Disordered" evidence="1">
    <location>
        <begin position="207"/>
        <end position="233"/>
    </location>
</feature>
<accession>A0A8B7P443</accession>
<feature type="compositionally biased region" description="Basic residues" evidence="1">
    <location>
        <begin position="217"/>
        <end position="226"/>
    </location>
</feature>
<dbReference type="GeneID" id="108676274"/>
<dbReference type="Proteomes" id="UP000694843">
    <property type="component" value="Unplaced"/>
</dbReference>
<dbReference type="RefSeq" id="XP_018019821.1">
    <property type="nucleotide sequence ID" value="XM_018164332.2"/>
</dbReference>
<name>A0A8B7P443_HYAAZ</name>
<dbReference type="AlphaFoldDB" id="A0A8B7P443"/>
<dbReference type="KEGG" id="hazt:108676274"/>
<reference evidence="3" key="1">
    <citation type="submission" date="2025-08" db="UniProtKB">
        <authorList>
            <consortium name="RefSeq"/>
        </authorList>
    </citation>
    <scope>IDENTIFICATION</scope>
</reference>
<protein>
    <submittedName>
        <fullName evidence="3">Uncharacterized protein LOC108676274</fullName>
    </submittedName>
</protein>
<evidence type="ECO:0000313" key="2">
    <source>
        <dbReference type="Proteomes" id="UP000694843"/>
    </source>
</evidence>
<proteinExistence type="predicted"/>